<feature type="region of interest" description="Disordered" evidence="1">
    <location>
        <begin position="1"/>
        <end position="54"/>
    </location>
</feature>
<dbReference type="GO" id="GO:0005737">
    <property type="term" value="C:cytoplasm"/>
    <property type="evidence" value="ECO:0007669"/>
    <property type="project" value="TreeGrafter"/>
</dbReference>
<dbReference type="PANTHER" id="PTHR23257:SF958">
    <property type="entry name" value="SERINE_THREONINE-PROTEIN KINASE WNK4"/>
    <property type="match status" value="1"/>
</dbReference>
<dbReference type="GO" id="GO:0007165">
    <property type="term" value="P:signal transduction"/>
    <property type="evidence" value="ECO:0007669"/>
    <property type="project" value="TreeGrafter"/>
</dbReference>
<gene>
    <name evidence="3" type="ORF">IV203_020123</name>
</gene>
<dbReference type="EMBL" id="JAGRRH010000004">
    <property type="protein sequence ID" value="KAG7371553.1"/>
    <property type="molecule type" value="Genomic_DNA"/>
</dbReference>
<dbReference type="OrthoDB" id="535945at2759"/>
<evidence type="ECO:0000313" key="4">
    <source>
        <dbReference type="Proteomes" id="UP000693970"/>
    </source>
</evidence>
<keyword evidence="3" id="KW-0808">Transferase</keyword>
<dbReference type="InterPro" id="IPR050167">
    <property type="entry name" value="Ser_Thr_protein_kinase"/>
</dbReference>
<sequence>MSKAKNRGGMSKPSSRRSVVLLDIQEESIVNTDSLSSSNNDVNDPPKQEQQQEQIINQKALSVQTMLDALEKGGSCKHPNTIVNNNEDDHSSASSDSSMEFMELLPPAPSKSERQLNDATCSAQNRKMLIQGHSSDSQLHFPIGRVMRRRRSEDLTPILNPNSLHDISPSETVHFRPRLELAMEQRRKVAEGNRRRVSAILLQQQRLSASCVMDGTLHESKLSKSLDGSSLSITNENLALDGSSAEDPFRTACQVAKSIYEEDFEHSKIDDLSYKIPQFDLDEIQLGLYLGKGSFAQVIEVKGFALQPPSITKTNPITGSSRHFTESMRHKRCTMAGMDMENWEYSDDDDDDGHDVTNSEKIASNGTVVISEGICQELGRGNSTDGEGDLYADHSMRMRHRDSTLSDANDSFILAKEPARITRPSMNSLSMDSSRRFVANHCYRAKEGEPSLGVARYALKQLKRNVTEDPKSLMQGVADMATETRVLSSLTDHPNIIKLRGIARGSEMPFRNDYFILLDRLYDTLESRMKKWKSLDKQWSGVQGLVRDPRQTKRKQLWLDRLSFAYDLSSALSYLHRKHVMHRDLKPANIGFDIRGDIKLFDLGLAKELPTVNNGPLDVFHFTGLCGSPRYMAPEVGMEEPYNESCDVYSFGVVFWEMMALAKPYEHCTMVELVNDVWKNDAEATRPCPSLVRKGRFLAGRGFQILQKIKRSGAAPIVGTPSSLQSLLKTCWSYQLQCRPSMQKVESRLRDEIIAYQDTHGIADRRRMSHVRRRSTYIFVDIDNDA</sequence>
<dbReference type="GO" id="GO:0005524">
    <property type="term" value="F:ATP binding"/>
    <property type="evidence" value="ECO:0007669"/>
    <property type="project" value="InterPro"/>
</dbReference>
<dbReference type="Proteomes" id="UP000693970">
    <property type="component" value="Unassembled WGS sequence"/>
</dbReference>
<dbReference type="GO" id="GO:0004672">
    <property type="term" value="F:protein kinase activity"/>
    <property type="evidence" value="ECO:0007669"/>
    <property type="project" value="InterPro"/>
</dbReference>
<evidence type="ECO:0000259" key="2">
    <source>
        <dbReference type="PROSITE" id="PS50011"/>
    </source>
</evidence>
<dbReference type="PANTHER" id="PTHR23257">
    <property type="entry name" value="SERINE-THREONINE PROTEIN KINASE"/>
    <property type="match status" value="1"/>
</dbReference>
<dbReference type="Pfam" id="PF00069">
    <property type="entry name" value="Pkinase"/>
    <property type="match status" value="1"/>
</dbReference>
<dbReference type="SMART" id="SM00220">
    <property type="entry name" value="S_TKc"/>
    <property type="match status" value="1"/>
</dbReference>
<proteinExistence type="predicted"/>
<feature type="domain" description="Protein kinase" evidence="2">
    <location>
        <begin position="284"/>
        <end position="754"/>
    </location>
</feature>
<keyword evidence="4" id="KW-1185">Reference proteome</keyword>
<evidence type="ECO:0000256" key="1">
    <source>
        <dbReference type="SAM" id="MobiDB-lite"/>
    </source>
</evidence>
<keyword evidence="3" id="KW-0418">Kinase</keyword>
<comment type="caution">
    <text evidence="3">The sequence shown here is derived from an EMBL/GenBank/DDBJ whole genome shotgun (WGS) entry which is preliminary data.</text>
</comment>
<protein>
    <submittedName>
        <fullName evidence="3">WD domain, G-beta repeat-containing protein kinase</fullName>
    </submittedName>
</protein>
<dbReference type="AlphaFoldDB" id="A0A9K3M0S6"/>
<name>A0A9K3M0S6_9STRA</name>
<organism evidence="3 4">
    <name type="scientific">Nitzschia inconspicua</name>
    <dbReference type="NCBI Taxonomy" id="303405"/>
    <lineage>
        <taxon>Eukaryota</taxon>
        <taxon>Sar</taxon>
        <taxon>Stramenopiles</taxon>
        <taxon>Ochrophyta</taxon>
        <taxon>Bacillariophyta</taxon>
        <taxon>Bacillariophyceae</taxon>
        <taxon>Bacillariophycidae</taxon>
        <taxon>Bacillariales</taxon>
        <taxon>Bacillariaceae</taxon>
        <taxon>Nitzschia</taxon>
    </lineage>
</organism>
<dbReference type="PROSITE" id="PS50011">
    <property type="entry name" value="PROTEIN_KINASE_DOM"/>
    <property type="match status" value="1"/>
</dbReference>
<feature type="compositionally biased region" description="Low complexity" evidence="1">
    <location>
        <begin position="31"/>
        <end position="54"/>
    </location>
</feature>
<dbReference type="InterPro" id="IPR000719">
    <property type="entry name" value="Prot_kinase_dom"/>
</dbReference>
<evidence type="ECO:0000313" key="3">
    <source>
        <dbReference type="EMBL" id="KAG7371553.1"/>
    </source>
</evidence>
<reference evidence="3" key="1">
    <citation type="journal article" date="2021" name="Sci. Rep.">
        <title>Diploid genomic architecture of Nitzschia inconspicua, an elite biomass production diatom.</title>
        <authorList>
            <person name="Oliver A."/>
            <person name="Podell S."/>
            <person name="Pinowska A."/>
            <person name="Traller J.C."/>
            <person name="Smith S.R."/>
            <person name="McClure R."/>
            <person name="Beliaev A."/>
            <person name="Bohutskyi P."/>
            <person name="Hill E.A."/>
            <person name="Rabines A."/>
            <person name="Zheng H."/>
            <person name="Allen L.Z."/>
            <person name="Kuo A."/>
            <person name="Grigoriev I.V."/>
            <person name="Allen A.E."/>
            <person name="Hazlebeck D."/>
            <person name="Allen E.E."/>
        </authorList>
    </citation>
    <scope>NUCLEOTIDE SEQUENCE</scope>
    <source>
        <strain evidence="3">Hildebrandi</strain>
    </source>
</reference>
<accession>A0A9K3M0S6</accession>
<reference evidence="3" key="2">
    <citation type="submission" date="2021-04" db="EMBL/GenBank/DDBJ databases">
        <authorList>
            <person name="Podell S."/>
        </authorList>
    </citation>
    <scope>NUCLEOTIDE SEQUENCE</scope>
    <source>
        <strain evidence="3">Hildebrandi</strain>
    </source>
</reference>
<feature type="region of interest" description="Disordered" evidence="1">
    <location>
        <begin position="76"/>
        <end position="100"/>
    </location>
</feature>